<organism evidence="10 11">
    <name type="scientific">Streptomyces cynarae</name>
    <dbReference type="NCBI Taxonomy" id="2981134"/>
    <lineage>
        <taxon>Bacteria</taxon>
        <taxon>Bacillati</taxon>
        <taxon>Actinomycetota</taxon>
        <taxon>Actinomycetes</taxon>
        <taxon>Kitasatosporales</taxon>
        <taxon>Streptomycetaceae</taxon>
        <taxon>Streptomyces</taxon>
    </lineage>
</organism>
<evidence type="ECO:0000256" key="4">
    <source>
        <dbReference type="ARBA" id="ARBA00022630"/>
    </source>
</evidence>
<dbReference type="GO" id="GO:0004497">
    <property type="term" value="F:monooxygenase activity"/>
    <property type="evidence" value="ECO:0007669"/>
    <property type="project" value="UniProtKB-KW"/>
</dbReference>
<proteinExistence type="inferred from homology"/>
<evidence type="ECO:0000256" key="3">
    <source>
        <dbReference type="ARBA" id="ARBA00022575"/>
    </source>
</evidence>
<accession>A0ABY6DWP7</accession>
<protein>
    <recommendedName>
        <fullName evidence="8">Propionate 3-nitronate monooxygenase</fullName>
    </recommendedName>
</protein>
<evidence type="ECO:0000256" key="9">
    <source>
        <dbReference type="ARBA" id="ARBA00049401"/>
    </source>
</evidence>
<evidence type="ECO:0000256" key="7">
    <source>
        <dbReference type="ARBA" id="ARBA00023033"/>
    </source>
</evidence>
<dbReference type="InterPro" id="IPR004136">
    <property type="entry name" value="NMO"/>
</dbReference>
<sequence>MILDSRPVPVVLAPLAGGPSTPELTAAVSEAGALGFLAGGYLSATSLAERLTVTRRLTSEPFGVNLFVPGEPARQEEVARYAASLADTARHAGVELGDPVFEDDDWAAKLAVLLDEPVPVVSFTFGCPGAATVADLHGVGSEVWVTVGSAEEATEAATAGADVLVAQGSEAGGHRGGSHDDTGTGLLSLLQLLVAHTDLPLVATGGIATGAAAAAVLAAGARAAALGTAFLCCPEAGTAQVHRHALQRPGATAVTRAFTGRAARGIRNQFLDRHTAEAPAAYPEVHHLTAPLRQAGRARGEADLVNLWAGQTYPLVRDLPAAELVRRIDTETRTALHAALSAVNRSGPPTAQP</sequence>
<dbReference type="InterPro" id="IPR013785">
    <property type="entry name" value="Aldolase_TIM"/>
</dbReference>
<keyword evidence="5" id="KW-0288">FMN</keyword>
<comment type="catalytic activity">
    <reaction evidence="9">
        <text>3 propionate 3-nitronate + 3 O2 + H2O = 3 3-oxopropanoate + 2 nitrate + nitrite + H2O2 + 3 H(+)</text>
        <dbReference type="Rhea" id="RHEA:57332"/>
        <dbReference type="ChEBI" id="CHEBI:15377"/>
        <dbReference type="ChEBI" id="CHEBI:15378"/>
        <dbReference type="ChEBI" id="CHEBI:15379"/>
        <dbReference type="ChEBI" id="CHEBI:16240"/>
        <dbReference type="ChEBI" id="CHEBI:16301"/>
        <dbReference type="ChEBI" id="CHEBI:17632"/>
        <dbReference type="ChEBI" id="CHEBI:33190"/>
        <dbReference type="ChEBI" id="CHEBI:136067"/>
    </reaction>
</comment>
<reference evidence="10" key="1">
    <citation type="submission" date="2022-10" db="EMBL/GenBank/DDBJ databases">
        <authorList>
            <person name="Mo P."/>
        </authorList>
    </citation>
    <scope>NUCLEOTIDE SEQUENCE</scope>
    <source>
        <strain evidence="10">HUAS 13-4</strain>
    </source>
</reference>
<dbReference type="SUPFAM" id="SSF51412">
    <property type="entry name" value="Inosine monophosphate dehydrogenase (IMPDH)"/>
    <property type="match status" value="1"/>
</dbReference>
<gene>
    <name evidence="10" type="ORF">N8I84_03785</name>
</gene>
<evidence type="ECO:0000256" key="8">
    <source>
        <dbReference type="ARBA" id="ARBA00031155"/>
    </source>
</evidence>
<dbReference type="InterPro" id="IPR001295">
    <property type="entry name" value="Dihydroorotate_DH_CS"/>
</dbReference>
<dbReference type="Proteomes" id="UP001061298">
    <property type="component" value="Chromosome"/>
</dbReference>
<keyword evidence="4" id="KW-0285">Flavoprotein</keyword>
<dbReference type="Pfam" id="PF03060">
    <property type="entry name" value="NMO"/>
    <property type="match status" value="1"/>
</dbReference>
<dbReference type="PANTHER" id="PTHR42747:SF3">
    <property type="entry name" value="NITRONATE MONOOXYGENASE-RELATED"/>
    <property type="match status" value="1"/>
</dbReference>
<evidence type="ECO:0000313" key="10">
    <source>
        <dbReference type="EMBL" id="UXY17951.1"/>
    </source>
</evidence>
<evidence type="ECO:0000256" key="6">
    <source>
        <dbReference type="ARBA" id="ARBA00023002"/>
    </source>
</evidence>
<dbReference type="EMBL" id="CP106793">
    <property type="protein sequence ID" value="UXY17951.1"/>
    <property type="molecule type" value="Genomic_DNA"/>
</dbReference>
<dbReference type="PROSITE" id="PS00912">
    <property type="entry name" value="DHODEHASE_2"/>
    <property type="match status" value="1"/>
</dbReference>
<comment type="similarity">
    <text evidence="2">Belongs to the nitronate monooxygenase family. NMO class I subfamily.</text>
</comment>
<keyword evidence="3" id="KW-0216">Detoxification</keyword>
<evidence type="ECO:0000313" key="11">
    <source>
        <dbReference type="Proteomes" id="UP001061298"/>
    </source>
</evidence>
<keyword evidence="6" id="KW-0560">Oxidoreductase</keyword>
<keyword evidence="7 10" id="KW-0503">Monooxygenase</keyword>
<dbReference type="Gene3D" id="3.20.20.70">
    <property type="entry name" value="Aldolase class I"/>
    <property type="match status" value="1"/>
</dbReference>
<dbReference type="CDD" id="cd04730">
    <property type="entry name" value="NPD_like"/>
    <property type="match status" value="1"/>
</dbReference>
<evidence type="ECO:0000256" key="5">
    <source>
        <dbReference type="ARBA" id="ARBA00022643"/>
    </source>
</evidence>
<evidence type="ECO:0000256" key="2">
    <source>
        <dbReference type="ARBA" id="ARBA00009881"/>
    </source>
</evidence>
<evidence type="ECO:0000256" key="1">
    <source>
        <dbReference type="ARBA" id="ARBA00001917"/>
    </source>
</evidence>
<keyword evidence="11" id="KW-1185">Reference proteome</keyword>
<name>A0ABY6DWP7_9ACTN</name>
<comment type="cofactor">
    <cofactor evidence="1">
        <name>FMN</name>
        <dbReference type="ChEBI" id="CHEBI:58210"/>
    </cofactor>
</comment>
<dbReference type="PANTHER" id="PTHR42747">
    <property type="entry name" value="NITRONATE MONOOXYGENASE-RELATED"/>
    <property type="match status" value="1"/>
</dbReference>